<reference evidence="1 2" key="1">
    <citation type="journal article" date="2020" name="Phytopathology">
        <title>Genome Sequence Resources of Colletotrichum truncatum, C. plurivorum, C. musicola, and C. sojae: Four Species Pathogenic to Soybean (Glycine max).</title>
        <authorList>
            <person name="Rogerio F."/>
            <person name="Boufleur T.R."/>
            <person name="Ciampi-Guillardi M."/>
            <person name="Sukno S.A."/>
            <person name="Thon M.R."/>
            <person name="Massola Junior N.S."/>
            <person name="Baroncelli R."/>
        </authorList>
    </citation>
    <scope>NUCLEOTIDE SEQUENCE [LARGE SCALE GENOMIC DNA]</scope>
    <source>
        <strain evidence="1 2">CMES1059</strain>
    </source>
</reference>
<protein>
    <submittedName>
        <fullName evidence="1">Het domain-containing protein</fullName>
    </submittedName>
</protein>
<dbReference type="EMBL" id="VUJX02000011">
    <property type="protein sequence ID" value="KAL0930604.1"/>
    <property type="molecule type" value="Genomic_DNA"/>
</dbReference>
<comment type="caution">
    <text evidence="1">The sequence shown here is derived from an EMBL/GenBank/DDBJ whole genome shotgun (WGS) entry which is preliminary data.</text>
</comment>
<evidence type="ECO:0000313" key="1">
    <source>
        <dbReference type="EMBL" id="KAL0930604.1"/>
    </source>
</evidence>
<proteinExistence type="predicted"/>
<gene>
    <name evidence="1" type="ORF">CTRU02_214679</name>
</gene>
<name>A0ACC3YFE8_COLTU</name>
<organism evidence="1 2">
    <name type="scientific">Colletotrichum truncatum</name>
    <name type="common">Anthracnose fungus</name>
    <name type="synonym">Colletotrichum capsici</name>
    <dbReference type="NCBI Taxonomy" id="5467"/>
    <lineage>
        <taxon>Eukaryota</taxon>
        <taxon>Fungi</taxon>
        <taxon>Dikarya</taxon>
        <taxon>Ascomycota</taxon>
        <taxon>Pezizomycotina</taxon>
        <taxon>Sordariomycetes</taxon>
        <taxon>Hypocreomycetidae</taxon>
        <taxon>Glomerellales</taxon>
        <taxon>Glomerellaceae</taxon>
        <taxon>Colletotrichum</taxon>
        <taxon>Colletotrichum truncatum species complex</taxon>
    </lineage>
</organism>
<sequence>MKLINVRTLAIEAFNAGDEVPRYAILSHTWGNDETSFQEWTANLNNPSPEFVEKGGYLKIINACSKTRDDRVPYLWVDTVCIDKTSSAELSEAINSMFAWYERAAVCIVYLADVEWEDGLVDKIHANKHSTFGSSRWFTRGWTLQELLAPQKVFFFTKEWAEIGTKAELMFKISKITGIDVTYLTDTRKIWSASISARMSWVSKRHTTRLEDMAYCLLGIFDINMPLLYGEGSRAFLRLQEEIIKSSDDHTIFCWAWDPDKVPDQWQSILAPSPSVFSSSASFVASHRNFESTPYQVTNVGLRIRLPVVAAANCLCAMLSVISTDDADPEHKRMMCLPLMEEGRIHRRCPFPSRPFPVHRSMVCDTKEMYLLYKISRNTEDLMPWPYRHQFEYGFYISILDESFSTDMNRQLITSIDCVVPQHMQTPTSHISRPVYSAVGFRSALTHAFEGLILRVAHQGVKHHVLLSVSKRGSTHQWNCEILNSPYKEYDVPAWIREFKDPMSGLGREPTCTLHTSASKGANSKILVALDREVRDEAGRHVRIVYLVLANTGGSSQRMEDVWRRLQNSFGNDDGQRLFS</sequence>
<dbReference type="Proteomes" id="UP000805649">
    <property type="component" value="Unassembled WGS sequence"/>
</dbReference>
<keyword evidence="2" id="KW-1185">Reference proteome</keyword>
<accession>A0ACC3YFE8</accession>
<evidence type="ECO:0000313" key="2">
    <source>
        <dbReference type="Proteomes" id="UP000805649"/>
    </source>
</evidence>